<proteinExistence type="predicted"/>
<dbReference type="AlphaFoldDB" id="A0A8H7VKN3"/>
<comment type="caution">
    <text evidence="2">The sequence shown here is derived from an EMBL/GenBank/DDBJ whole genome shotgun (WGS) entry which is preliminary data.</text>
</comment>
<reference evidence="2 3" key="1">
    <citation type="submission" date="2020-12" db="EMBL/GenBank/DDBJ databases">
        <title>Metabolic potential, ecology and presence of endohyphal bacteria is reflected in genomic diversity of Mucoromycotina.</title>
        <authorList>
            <person name="Muszewska A."/>
            <person name="Okrasinska A."/>
            <person name="Steczkiewicz K."/>
            <person name="Drgas O."/>
            <person name="Orlowska M."/>
            <person name="Perlinska-Lenart U."/>
            <person name="Aleksandrzak-Piekarczyk T."/>
            <person name="Szatraj K."/>
            <person name="Zielenkiewicz U."/>
            <person name="Pilsyk S."/>
            <person name="Malc E."/>
            <person name="Mieczkowski P."/>
            <person name="Kruszewska J.S."/>
            <person name="Biernat P."/>
            <person name="Pawlowska J."/>
        </authorList>
    </citation>
    <scope>NUCLEOTIDE SEQUENCE [LARGE SCALE GENOMIC DNA]</scope>
    <source>
        <strain evidence="2 3">CBS 142.35</strain>
    </source>
</reference>
<gene>
    <name evidence="2" type="ORF">INT45_005938</name>
</gene>
<keyword evidence="3" id="KW-1185">Reference proteome</keyword>
<feature type="region of interest" description="Disordered" evidence="1">
    <location>
        <begin position="24"/>
        <end position="64"/>
    </location>
</feature>
<sequence length="328" mass="36671">MYQNDCTSTTSFKSHNNSDNYEYYVYDESAGNENKDDDDEDDIDEEQSFNADKGQTVKTSMKNKSSKTLAKKSLLYQEPLLIRQTPEDERDHLLKEIHGNGSLPHDPNKDHLKTWFSLTLANSASIFLCDNTGIGRIGEADATYSNWVFISTKFHSSNIKAHGKELGSKANSFAQNSKRKLSGLEEAENAKGGGRMDTVYKCGEVEYGAMEIGKGADSTKELNDSRLKLPIVLKDMFLKLYDYVPELQREKQSLYYYSLFTRAVTVQETESSLPNFDKTLEPSLSNSFFPPCFTVKSLKTQASSESPSKRTSPSSSISTNQESSSSSS</sequence>
<name>A0A8H7VKN3_9FUNG</name>
<dbReference type="OrthoDB" id="2251053at2759"/>
<feature type="region of interest" description="Disordered" evidence="1">
    <location>
        <begin position="299"/>
        <end position="328"/>
    </location>
</feature>
<feature type="compositionally biased region" description="Low complexity" evidence="1">
    <location>
        <begin position="303"/>
        <end position="328"/>
    </location>
</feature>
<dbReference type="EMBL" id="JAEPRB010000018">
    <property type="protein sequence ID" value="KAG2226266.1"/>
    <property type="molecule type" value="Genomic_DNA"/>
</dbReference>
<feature type="compositionally biased region" description="Acidic residues" evidence="1">
    <location>
        <begin position="35"/>
        <end position="47"/>
    </location>
</feature>
<dbReference type="Proteomes" id="UP000646827">
    <property type="component" value="Unassembled WGS sequence"/>
</dbReference>
<protein>
    <submittedName>
        <fullName evidence="2">Uncharacterized protein</fullName>
    </submittedName>
</protein>
<accession>A0A8H7VKN3</accession>
<organism evidence="2 3">
    <name type="scientific">Circinella minor</name>
    <dbReference type="NCBI Taxonomy" id="1195481"/>
    <lineage>
        <taxon>Eukaryota</taxon>
        <taxon>Fungi</taxon>
        <taxon>Fungi incertae sedis</taxon>
        <taxon>Mucoromycota</taxon>
        <taxon>Mucoromycotina</taxon>
        <taxon>Mucoromycetes</taxon>
        <taxon>Mucorales</taxon>
        <taxon>Lichtheimiaceae</taxon>
        <taxon>Circinella</taxon>
    </lineage>
</organism>
<evidence type="ECO:0000313" key="3">
    <source>
        <dbReference type="Proteomes" id="UP000646827"/>
    </source>
</evidence>
<evidence type="ECO:0000313" key="2">
    <source>
        <dbReference type="EMBL" id="KAG2226266.1"/>
    </source>
</evidence>
<evidence type="ECO:0000256" key="1">
    <source>
        <dbReference type="SAM" id="MobiDB-lite"/>
    </source>
</evidence>